<evidence type="ECO:0000256" key="6">
    <source>
        <dbReference type="ARBA" id="ARBA00023026"/>
    </source>
</evidence>
<keyword evidence="5 8" id="KW-0720">Serine protease</keyword>
<dbReference type="InterPro" id="IPR008353">
    <property type="entry name" value="Peptidase_S1B_tx"/>
</dbReference>
<gene>
    <name evidence="10" type="ORF">Q4528_01515</name>
</gene>
<name>A0AAW7YQB0_9STAP</name>
<dbReference type="PANTHER" id="PTHR15462:SF8">
    <property type="entry name" value="SERINE PROTEASE"/>
    <property type="match status" value="1"/>
</dbReference>
<keyword evidence="4 8" id="KW-0378">Hydrolase</keyword>
<feature type="active site" description="Charge relay system" evidence="7">
    <location>
        <position position="119"/>
    </location>
</feature>
<dbReference type="InterPro" id="IPR008256">
    <property type="entry name" value="Peptidase_S1B"/>
</dbReference>
<evidence type="ECO:0000256" key="1">
    <source>
        <dbReference type="ARBA" id="ARBA00008764"/>
    </source>
</evidence>
<dbReference type="InterPro" id="IPR000126">
    <property type="entry name" value="V8_ser_AS"/>
</dbReference>
<dbReference type="EMBL" id="JAUOQO010000001">
    <property type="protein sequence ID" value="MDO6572831.1"/>
    <property type="molecule type" value="Genomic_DNA"/>
</dbReference>
<evidence type="ECO:0000256" key="5">
    <source>
        <dbReference type="ARBA" id="ARBA00022825"/>
    </source>
</evidence>
<evidence type="ECO:0000256" key="9">
    <source>
        <dbReference type="SAM" id="MobiDB-lite"/>
    </source>
</evidence>
<keyword evidence="11" id="KW-1185">Reference proteome</keyword>
<evidence type="ECO:0000256" key="7">
    <source>
        <dbReference type="PIRSR" id="PIRSR608256-1"/>
    </source>
</evidence>
<dbReference type="PROSITE" id="PS00673">
    <property type="entry name" value="V8_SER"/>
    <property type="match status" value="1"/>
</dbReference>
<feature type="active site" description="Charge relay system" evidence="7">
    <location>
        <position position="237"/>
    </location>
</feature>
<evidence type="ECO:0000313" key="11">
    <source>
        <dbReference type="Proteomes" id="UP001170310"/>
    </source>
</evidence>
<dbReference type="PANTHER" id="PTHR15462">
    <property type="entry name" value="SERINE PROTEASE"/>
    <property type="match status" value="1"/>
</dbReference>
<feature type="signal peptide" evidence="8">
    <location>
        <begin position="1"/>
        <end position="27"/>
    </location>
</feature>
<protein>
    <recommendedName>
        <fullName evidence="8">Serine protease</fullName>
        <ecNumber evidence="8">3.4.21.-</ecNumber>
    </recommendedName>
</protein>
<evidence type="ECO:0000313" key="10">
    <source>
        <dbReference type="EMBL" id="MDO6572831.1"/>
    </source>
</evidence>
<dbReference type="GO" id="GO:0006508">
    <property type="term" value="P:proteolysis"/>
    <property type="evidence" value="ECO:0007669"/>
    <property type="project" value="UniProtKB-KW"/>
</dbReference>
<organism evidence="10 11">
    <name type="scientific">Staphylococcus pasteuri_A</name>
    <dbReference type="NCBI Taxonomy" id="3062664"/>
    <lineage>
        <taxon>Bacteria</taxon>
        <taxon>Bacillati</taxon>
        <taxon>Bacillota</taxon>
        <taxon>Bacilli</taxon>
        <taxon>Bacillales</taxon>
        <taxon>Staphylococcaceae</taxon>
        <taxon>Staphylococcus</taxon>
    </lineage>
</organism>
<dbReference type="InterPro" id="IPR009003">
    <property type="entry name" value="Peptidase_S1_PA"/>
</dbReference>
<keyword evidence="3 8" id="KW-0732">Signal</keyword>
<dbReference type="AlphaFoldDB" id="A0AAW7YQB0"/>
<evidence type="ECO:0000256" key="8">
    <source>
        <dbReference type="RuleBase" id="RU004296"/>
    </source>
</evidence>
<accession>A0AAW7YQB0</accession>
<keyword evidence="6" id="KW-0843">Virulence</keyword>
<dbReference type="InterPro" id="IPR043504">
    <property type="entry name" value="Peptidase_S1_PA_chymotrypsin"/>
</dbReference>
<feature type="chain" id="PRO_5043097630" description="Serine protease" evidence="8">
    <location>
        <begin position="28"/>
        <end position="294"/>
    </location>
</feature>
<dbReference type="Pfam" id="PF13365">
    <property type="entry name" value="Trypsin_2"/>
    <property type="match status" value="1"/>
</dbReference>
<comment type="similarity">
    <text evidence="1 8">Belongs to the peptidase S1B family.</text>
</comment>
<keyword evidence="2 8" id="KW-0645">Protease</keyword>
<dbReference type="InterPro" id="IPR050966">
    <property type="entry name" value="Glutamyl_endopeptidase"/>
</dbReference>
<feature type="active site" description="Charge relay system" evidence="7">
    <location>
        <position position="161"/>
    </location>
</feature>
<dbReference type="GeneID" id="72469284"/>
<dbReference type="PRINTS" id="PR01774">
    <property type="entry name" value="EXFOLTOXIN"/>
</dbReference>
<dbReference type="GO" id="GO:0004252">
    <property type="term" value="F:serine-type endopeptidase activity"/>
    <property type="evidence" value="ECO:0007669"/>
    <property type="project" value="InterPro"/>
</dbReference>
<dbReference type="Gene3D" id="2.40.10.10">
    <property type="entry name" value="Trypsin-like serine proteases"/>
    <property type="match status" value="2"/>
</dbReference>
<dbReference type="RefSeq" id="WP_029055898.1">
    <property type="nucleotide sequence ID" value="NZ_JAUOQO010000001.1"/>
</dbReference>
<feature type="compositionally biased region" description="Low complexity" evidence="9">
    <location>
        <begin position="33"/>
        <end position="44"/>
    </location>
</feature>
<reference evidence="10" key="1">
    <citation type="submission" date="2023-07" db="EMBL/GenBank/DDBJ databases">
        <title>Genome content predicts the carbon catabolic preferences of heterotrophic bacteria.</title>
        <authorList>
            <person name="Gralka M."/>
        </authorList>
    </citation>
    <scope>NUCLEOTIDE SEQUENCE</scope>
    <source>
        <strain evidence="10">E2R20</strain>
    </source>
</reference>
<feature type="region of interest" description="Disordered" evidence="9">
    <location>
        <begin position="28"/>
        <end position="62"/>
    </location>
</feature>
<sequence length="294" mass="31719">MKAKFFTASSLLIATLTSATLLNSAQADTMSTQHQDNNQQVKQSQHQKKSNIQNKDNIKPIEKKERANVILPNNNRHQITDTTLGHYAPVTFIQVKTNGGTAIASGIVVGKDKLLTNKHVVDATNGNPQNLTAAPSAINENDFPNGSFTAENITKYPGNADLAIVKFSPNQNGENIGDVIQPATIDGNVDSETNQPITVTGYPGDKPLATMWESKGKITKLQGENMQYDLSTTGGNSGSPVFNSRNELIGIHWGGVSNAYNGAVYFNDDVLDFLEQNIQDINFANNDDGNDDAA</sequence>
<dbReference type="PRINTS" id="PR00839">
    <property type="entry name" value="V8PROTEASE"/>
</dbReference>
<dbReference type="Proteomes" id="UP001170310">
    <property type="component" value="Unassembled WGS sequence"/>
</dbReference>
<dbReference type="SUPFAM" id="SSF50494">
    <property type="entry name" value="Trypsin-like serine proteases"/>
    <property type="match status" value="1"/>
</dbReference>
<evidence type="ECO:0000256" key="2">
    <source>
        <dbReference type="ARBA" id="ARBA00022670"/>
    </source>
</evidence>
<dbReference type="EC" id="3.4.21.-" evidence="8"/>
<comment type="caution">
    <text evidence="10">The sequence shown here is derived from an EMBL/GenBank/DDBJ whole genome shotgun (WGS) entry which is preliminary data.</text>
</comment>
<evidence type="ECO:0000256" key="4">
    <source>
        <dbReference type="ARBA" id="ARBA00022801"/>
    </source>
</evidence>
<proteinExistence type="inferred from homology"/>
<evidence type="ECO:0000256" key="3">
    <source>
        <dbReference type="ARBA" id="ARBA00022729"/>
    </source>
</evidence>